<keyword evidence="8" id="KW-1185">Reference proteome</keyword>
<dbReference type="GO" id="GO:0005829">
    <property type="term" value="C:cytosol"/>
    <property type="evidence" value="ECO:0007669"/>
    <property type="project" value="TreeGrafter"/>
</dbReference>
<evidence type="ECO:0000259" key="5">
    <source>
        <dbReference type="PROSITE" id="PS51149"/>
    </source>
</evidence>
<evidence type="ECO:0000256" key="4">
    <source>
        <dbReference type="SAM" id="MobiDB-lite"/>
    </source>
</evidence>
<sequence>MEQRGMNERIQKLRKQSVSAQPYISMERAQLVTEVYQKYEGKVSTPILRALTFKHIMENKKLCINDGELIVGERGEAPCATPTYPELCCHTLEDLEVMHKREKISFKVDEEARKIQEKEIIPYWRGRSMRDKIFKEMTQEWKDCYEAGIFTEFMEQRGPGHTVADDKIYKQGFADLKKKIRDRIAQLDFLNDPDALDKKDELEAMLICADAIITLGKRYSKLAAEMAEKEQDSKRKEELLLISKICDKVPEHKPETFHEALQMYWFVHIGIITELNIWDAFNPGRLDQHLYPFYQKEIEKGTLTPDRAKELLECFWVKFNNQPAPPKVGITLQESATYTDFANINIGGLKADGSDGVNELSFMLLDVIQEMRLLQPSSNVQISMKNPDHFVDRAIEIIKTGFGQPSFFNADEIIEQMVAVGKSFEDARCGGASGCVEVGAFGKEAYILTGYFCFPKVLEITLHNGVDPRTGKKIGLETGDPRNFTSFEELMEAFKKQFKHFIDIKMRGNLVIEKLYAKYIPVPFMSIIIDDCITKAVDYNAGGARYNTNYIQGVGIGTITDCLAAIKMHVYDKKNITMAELMDAMDKNFEGKEAIRNMLLNKSPKYGNDDDYADDLMREVFDIFYNSVNGRKSVRGGIYRIEMLPTTSHVYFGSIMKASANGRKEGEPLSEGISPTQGADTNGPTAVIRSAAKMDHPRAGGTLLNLKFPPNVLEGKEGTKNLRHLIRTYFKMGGHHVQFNVVDSKTLLDAQKNPEKYNDLIVRVAGYSDYFNNLNKGLQDEIIKRTEQSFC</sequence>
<evidence type="ECO:0000256" key="2">
    <source>
        <dbReference type="ARBA" id="ARBA00023239"/>
    </source>
</evidence>
<dbReference type="InterPro" id="IPR051215">
    <property type="entry name" value="GRE"/>
</dbReference>
<dbReference type="InterPro" id="IPR004184">
    <property type="entry name" value="PFL_dom"/>
</dbReference>
<dbReference type="GO" id="GO:0016740">
    <property type="term" value="F:transferase activity"/>
    <property type="evidence" value="ECO:0007669"/>
    <property type="project" value="UniProtKB-KW"/>
</dbReference>
<dbReference type="AlphaFoldDB" id="A0A1M6T4N1"/>
<dbReference type="PANTHER" id="PTHR43641:SF2">
    <property type="entry name" value="DEHYDRATASE YBIW-RELATED"/>
    <property type="match status" value="1"/>
</dbReference>
<feature type="domain" description="PFL" evidence="6">
    <location>
        <begin position="8"/>
        <end position="664"/>
    </location>
</feature>
<dbReference type="Pfam" id="PF01228">
    <property type="entry name" value="Gly_radical"/>
    <property type="match status" value="1"/>
</dbReference>
<dbReference type="Gene3D" id="3.20.70.20">
    <property type="match status" value="1"/>
</dbReference>
<dbReference type="GO" id="GO:0016835">
    <property type="term" value="F:carbon-oxygen lyase activity"/>
    <property type="evidence" value="ECO:0007669"/>
    <property type="project" value="InterPro"/>
</dbReference>
<dbReference type="InterPro" id="IPR010098">
    <property type="entry name" value="PFL2/GDeHydtase_fam"/>
</dbReference>
<gene>
    <name evidence="7" type="ORF">SAMN02745883_02240</name>
</gene>
<dbReference type="NCBIfam" id="NF043068">
    <property type="entry name" value="glycl_HYPD"/>
    <property type="match status" value="1"/>
</dbReference>
<dbReference type="PROSITE" id="PS51149">
    <property type="entry name" value="GLY_RADICAL_2"/>
    <property type="match status" value="1"/>
</dbReference>
<dbReference type="Proteomes" id="UP000184082">
    <property type="component" value="Unassembled WGS sequence"/>
</dbReference>
<dbReference type="RefSeq" id="WP_242945091.1">
    <property type="nucleotide sequence ID" value="NZ_FRAJ01000023.1"/>
</dbReference>
<keyword evidence="1 3" id="KW-0556">Organic radical</keyword>
<feature type="domain" description="Glycine radical" evidence="5">
    <location>
        <begin position="671"/>
        <end position="791"/>
    </location>
</feature>
<dbReference type="InterPro" id="IPR001150">
    <property type="entry name" value="Gly_radical"/>
</dbReference>
<dbReference type="FunFam" id="3.20.70.20:FF:000008">
    <property type="entry name" value="Hypothetical formate acetyltransferase 3"/>
    <property type="match status" value="1"/>
</dbReference>
<feature type="modified residue" description="Glycine radical" evidence="3">
    <location>
        <position position="766"/>
    </location>
</feature>
<dbReference type="CDD" id="cd01677">
    <property type="entry name" value="PFL2_DhaB_BssA"/>
    <property type="match status" value="1"/>
</dbReference>
<dbReference type="NCBIfam" id="TIGR01774">
    <property type="entry name" value="PFL2-3"/>
    <property type="match status" value="1"/>
</dbReference>
<keyword evidence="7" id="KW-0808">Transferase</keyword>
<dbReference type="EMBL" id="FRAJ01000023">
    <property type="protein sequence ID" value="SHK51955.1"/>
    <property type="molecule type" value="Genomic_DNA"/>
</dbReference>
<proteinExistence type="predicted"/>
<dbReference type="InterPro" id="IPR050012">
    <property type="entry name" value="Glycl_HYPD"/>
</dbReference>
<evidence type="ECO:0000313" key="8">
    <source>
        <dbReference type="Proteomes" id="UP000184082"/>
    </source>
</evidence>
<dbReference type="PROSITE" id="PS51554">
    <property type="entry name" value="PFL"/>
    <property type="match status" value="1"/>
</dbReference>
<evidence type="ECO:0000259" key="6">
    <source>
        <dbReference type="PROSITE" id="PS51554"/>
    </source>
</evidence>
<dbReference type="Pfam" id="PF02901">
    <property type="entry name" value="PFL-like"/>
    <property type="match status" value="1"/>
</dbReference>
<dbReference type="STRING" id="1121266.SAMN02745883_02240"/>
<feature type="region of interest" description="Disordered" evidence="4">
    <location>
        <begin position="663"/>
        <end position="682"/>
    </location>
</feature>
<dbReference type="PANTHER" id="PTHR43641">
    <property type="entry name" value="FORMATE ACETYLTRANSFERASE 3-RELATED"/>
    <property type="match status" value="1"/>
</dbReference>
<feature type="compositionally biased region" description="Polar residues" evidence="4">
    <location>
        <begin position="673"/>
        <end position="682"/>
    </location>
</feature>
<name>A0A1M6T4N1_9FIRM</name>
<dbReference type="SUPFAM" id="SSF51998">
    <property type="entry name" value="PFL-like glycyl radical enzymes"/>
    <property type="match status" value="1"/>
</dbReference>
<evidence type="ECO:0000256" key="3">
    <source>
        <dbReference type="PROSITE-ProRule" id="PRU00493"/>
    </source>
</evidence>
<keyword evidence="2" id="KW-0456">Lyase</keyword>
<evidence type="ECO:0000313" key="7">
    <source>
        <dbReference type="EMBL" id="SHK51955.1"/>
    </source>
</evidence>
<protein>
    <submittedName>
        <fullName evidence="7">Formate C-acetyltransferase</fullName>
    </submittedName>
</protein>
<reference evidence="7 8" key="1">
    <citation type="submission" date="2016-11" db="EMBL/GenBank/DDBJ databases">
        <authorList>
            <person name="Jaros S."/>
            <person name="Januszkiewicz K."/>
            <person name="Wedrychowicz H."/>
        </authorList>
    </citation>
    <scope>NUCLEOTIDE SEQUENCE [LARGE SCALE GENOMIC DNA]</scope>
    <source>
        <strain evidence="7 8">DSM 14501</strain>
    </source>
</reference>
<accession>A0A1M6T4N1</accession>
<organism evidence="7 8">
    <name type="scientific">Caminicella sporogenes DSM 14501</name>
    <dbReference type="NCBI Taxonomy" id="1121266"/>
    <lineage>
        <taxon>Bacteria</taxon>
        <taxon>Bacillati</taxon>
        <taxon>Bacillota</taxon>
        <taxon>Clostridia</taxon>
        <taxon>Peptostreptococcales</taxon>
        <taxon>Caminicellaceae</taxon>
        <taxon>Caminicella</taxon>
    </lineage>
</organism>
<evidence type="ECO:0000256" key="1">
    <source>
        <dbReference type="ARBA" id="ARBA00022818"/>
    </source>
</evidence>